<dbReference type="EMBL" id="KV425900">
    <property type="protein sequence ID" value="KZW00594.1"/>
    <property type="molecule type" value="Genomic_DNA"/>
</dbReference>
<gene>
    <name evidence="3" type="ORF">EXIGLDRAFT_830733</name>
</gene>
<organism evidence="3 4">
    <name type="scientific">Exidia glandulosa HHB12029</name>
    <dbReference type="NCBI Taxonomy" id="1314781"/>
    <lineage>
        <taxon>Eukaryota</taxon>
        <taxon>Fungi</taxon>
        <taxon>Dikarya</taxon>
        <taxon>Basidiomycota</taxon>
        <taxon>Agaricomycotina</taxon>
        <taxon>Agaricomycetes</taxon>
        <taxon>Auriculariales</taxon>
        <taxon>Exidiaceae</taxon>
        <taxon>Exidia</taxon>
    </lineage>
</organism>
<feature type="region of interest" description="Disordered" evidence="1">
    <location>
        <begin position="233"/>
        <end position="266"/>
    </location>
</feature>
<evidence type="ECO:0000313" key="3">
    <source>
        <dbReference type="EMBL" id="KZW00594.1"/>
    </source>
</evidence>
<keyword evidence="2" id="KW-1133">Transmembrane helix</keyword>
<dbReference type="InParanoid" id="A0A165NDK0"/>
<evidence type="ECO:0000313" key="4">
    <source>
        <dbReference type="Proteomes" id="UP000077266"/>
    </source>
</evidence>
<evidence type="ECO:0000256" key="2">
    <source>
        <dbReference type="SAM" id="Phobius"/>
    </source>
</evidence>
<dbReference type="Gene3D" id="2.60.120.260">
    <property type="entry name" value="Galactose-binding domain-like"/>
    <property type="match status" value="1"/>
</dbReference>
<dbReference type="Proteomes" id="UP000077266">
    <property type="component" value="Unassembled WGS sequence"/>
</dbReference>
<protein>
    <submittedName>
        <fullName evidence="3">Uncharacterized protein</fullName>
    </submittedName>
</protein>
<dbReference type="AlphaFoldDB" id="A0A165NDK0"/>
<evidence type="ECO:0000256" key="1">
    <source>
        <dbReference type="SAM" id="MobiDB-lite"/>
    </source>
</evidence>
<sequence>MLPDPFVLPGGIVVEDVDPQVQYTGGWTILGSGNGYHGGQLHMSQDLTASITFSFTGSHIWYYSDLNADHGRFSIAVDSDTPQEYSSHSESLQVVQALFEQELDPGQHTITIQNRENKTLGLDFFLYSPLHASASTSSTSTASSSASAPSSFSSVSADADSAAQSSAHTTVQRHPVTLPAGAIVGIVLSSLAVLLFCVLIIVMLRDRRRRAALLAAQMETPVRTPTSITPMQQYASDNRPPGYNEPSSLYVAAPSSRSGVTTSWSR</sequence>
<keyword evidence="2" id="KW-0812">Transmembrane</keyword>
<keyword evidence="4" id="KW-1185">Reference proteome</keyword>
<proteinExistence type="predicted"/>
<name>A0A165NDK0_EXIGL</name>
<dbReference type="OrthoDB" id="2563669at2759"/>
<keyword evidence="2" id="KW-0472">Membrane</keyword>
<accession>A0A165NDK0</accession>
<dbReference type="STRING" id="1314781.A0A165NDK0"/>
<reference evidence="3 4" key="1">
    <citation type="journal article" date="2016" name="Mol. Biol. Evol.">
        <title>Comparative Genomics of Early-Diverging Mushroom-Forming Fungi Provides Insights into the Origins of Lignocellulose Decay Capabilities.</title>
        <authorList>
            <person name="Nagy L.G."/>
            <person name="Riley R."/>
            <person name="Tritt A."/>
            <person name="Adam C."/>
            <person name="Daum C."/>
            <person name="Floudas D."/>
            <person name="Sun H."/>
            <person name="Yadav J.S."/>
            <person name="Pangilinan J."/>
            <person name="Larsson K.H."/>
            <person name="Matsuura K."/>
            <person name="Barry K."/>
            <person name="Labutti K."/>
            <person name="Kuo R."/>
            <person name="Ohm R.A."/>
            <person name="Bhattacharya S.S."/>
            <person name="Shirouzu T."/>
            <person name="Yoshinaga Y."/>
            <person name="Martin F.M."/>
            <person name="Grigoriev I.V."/>
            <person name="Hibbett D.S."/>
        </authorList>
    </citation>
    <scope>NUCLEOTIDE SEQUENCE [LARGE SCALE GENOMIC DNA]</scope>
    <source>
        <strain evidence="3 4">HHB12029</strain>
    </source>
</reference>
<feature type="compositionally biased region" description="Polar residues" evidence="1">
    <location>
        <begin position="255"/>
        <end position="266"/>
    </location>
</feature>
<feature type="transmembrane region" description="Helical" evidence="2">
    <location>
        <begin position="180"/>
        <end position="204"/>
    </location>
</feature>